<gene>
    <name evidence="1" type="ORF">RIL96_05740</name>
</gene>
<keyword evidence="2" id="KW-1185">Reference proteome</keyword>
<accession>A0ABU2DRG8</accession>
<evidence type="ECO:0000313" key="1">
    <source>
        <dbReference type="EMBL" id="MDR8019064.1"/>
    </source>
</evidence>
<evidence type="ECO:0008006" key="3">
    <source>
        <dbReference type="Google" id="ProtNLM"/>
    </source>
</evidence>
<name>A0ABU2DRG8_9MICC</name>
<reference evidence="1 2" key="1">
    <citation type="submission" date="2023-09" db="EMBL/GenBank/DDBJ databases">
        <title>Description of three actinobacteria isolated from air of manufacturing shop in a pharmaceutical factory.</title>
        <authorList>
            <person name="Zhang D.-F."/>
        </authorList>
    </citation>
    <scope>NUCLEOTIDE SEQUENCE [LARGE SCALE GENOMIC DNA]</scope>
    <source>
        <strain evidence="1 2">LY-0111</strain>
    </source>
</reference>
<evidence type="ECO:0000313" key="2">
    <source>
        <dbReference type="Proteomes" id="UP001251870"/>
    </source>
</evidence>
<comment type="caution">
    <text evidence="1">The sequence shown here is derived from an EMBL/GenBank/DDBJ whole genome shotgun (WGS) entry which is preliminary data.</text>
</comment>
<protein>
    <recommendedName>
        <fullName evidence="3">DUF559 domain-containing protein</fullName>
    </recommendedName>
</protein>
<dbReference type="EMBL" id="JAVKGR010000004">
    <property type="protein sequence ID" value="MDR8019064.1"/>
    <property type="molecule type" value="Genomic_DNA"/>
</dbReference>
<sequence length="230" mass="25655">MRAVQLGGRLGCLSACQAHGLWVPHHTELHVALNPGARAPSPRPAGVVFHRLGKACGQAVLPVEDAVAQVLHRHDEETGLIVLESAVNRGLIHDADARHLLATVPLRARRTAQHFSPLAESGSETRLRLFFQRIGVPVEPQALIPGVGRVDLLVGRSWILEADSQAYHSSSREVATDRSRDLQSRIGGYVSDRLSYEQIWFTWEHTQQWLLDMVRTRKHRRAPVPLRSSR</sequence>
<dbReference type="Proteomes" id="UP001251870">
    <property type="component" value="Unassembled WGS sequence"/>
</dbReference>
<organism evidence="1 2">
    <name type="scientific">Nesterenkonia aerolata</name>
    <dbReference type="NCBI Taxonomy" id="3074079"/>
    <lineage>
        <taxon>Bacteria</taxon>
        <taxon>Bacillati</taxon>
        <taxon>Actinomycetota</taxon>
        <taxon>Actinomycetes</taxon>
        <taxon>Micrococcales</taxon>
        <taxon>Micrococcaceae</taxon>
        <taxon>Nesterenkonia</taxon>
    </lineage>
</organism>
<proteinExistence type="predicted"/>